<feature type="chain" id="PRO_5046666069" evidence="3">
    <location>
        <begin position="30"/>
        <end position="223"/>
    </location>
</feature>
<keyword evidence="3" id="KW-0732">Signal</keyword>
<keyword evidence="5" id="KW-0378">Hydrolase</keyword>
<dbReference type="Proteomes" id="UP001169027">
    <property type="component" value="Unassembled WGS sequence"/>
</dbReference>
<dbReference type="Pfam" id="PF01551">
    <property type="entry name" value="Peptidase_M23"/>
    <property type="match status" value="1"/>
</dbReference>
<evidence type="ECO:0000256" key="2">
    <source>
        <dbReference type="SAM" id="MobiDB-lite"/>
    </source>
</evidence>
<keyword evidence="6" id="KW-1185">Reference proteome</keyword>
<evidence type="ECO:0000256" key="1">
    <source>
        <dbReference type="ARBA" id="ARBA00038420"/>
    </source>
</evidence>
<feature type="region of interest" description="Disordered" evidence="2">
    <location>
        <begin position="30"/>
        <end position="95"/>
    </location>
</feature>
<dbReference type="PROSITE" id="PS51257">
    <property type="entry name" value="PROKAR_LIPOPROTEIN"/>
    <property type="match status" value="1"/>
</dbReference>
<evidence type="ECO:0000313" key="6">
    <source>
        <dbReference type="Proteomes" id="UP001169027"/>
    </source>
</evidence>
<proteinExistence type="inferred from homology"/>
<dbReference type="GO" id="GO:0016787">
    <property type="term" value="F:hydrolase activity"/>
    <property type="evidence" value="ECO:0007669"/>
    <property type="project" value="UniProtKB-KW"/>
</dbReference>
<dbReference type="RefSeq" id="WP_301803146.1">
    <property type="nucleotide sequence ID" value="NZ_JAUJZH010000001.1"/>
</dbReference>
<feature type="signal peptide" evidence="3">
    <location>
        <begin position="1"/>
        <end position="29"/>
    </location>
</feature>
<accession>A0ABT8RWT6</accession>
<evidence type="ECO:0000256" key="3">
    <source>
        <dbReference type="SAM" id="SignalP"/>
    </source>
</evidence>
<sequence length="223" mass="22961">MTAQYRTSIGRKAAAIACAVAGALLVGCASTPSPPPKRATPAAAPSEAASSPGARANPSPRAESSRSAKAAKPKQEKAQQRTRPDKPQAIAKVDRNFLRPSSGAVVSRFDGGSNKGVDFGGAKGDPVRAAGDGKVVFAAATLRGYGRLVMIKHDATYMSAYAHNSELLVKEGQAVKRGQVIARMGNTESTTVKLHFELRSNGSAIDPMPFLTASGGGANTADD</sequence>
<evidence type="ECO:0000259" key="4">
    <source>
        <dbReference type="Pfam" id="PF01551"/>
    </source>
</evidence>
<organism evidence="5 6">
    <name type="scientific">Variovorax ginsengisoli</name>
    <dbReference type="NCBI Taxonomy" id="363844"/>
    <lineage>
        <taxon>Bacteria</taxon>
        <taxon>Pseudomonadati</taxon>
        <taxon>Pseudomonadota</taxon>
        <taxon>Betaproteobacteria</taxon>
        <taxon>Burkholderiales</taxon>
        <taxon>Comamonadaceae</taxon>
        <taxon>Variovorax</taxon>
    </lineage>
</organism>
<dbReference type="SUPFAM" id="SSF51261">
    <property type="entry name" value="Duplicated hybrid motif"/>
    <property type="match status" value="1"/>
</dbReference>
<feature type="compositionally biased region" description="Basic and acidic residues" evidence="2">
    <location>
        <begin position="73"/>
        <end position="95"/>
    </location>
</feature>
<dbReference type="PANTHER" id="PTHR21666:SF263">
    <property type="entry name" value="MUREIN HYDROLASE ACTIVATOR NLPD"/>
    <property type="match status" value="1"/>
</dbReference>
<dbReference type="EC" id="3.4.-.-" evidence="5"/>
<dbReference type="InterPro" id="IPR011055">
    <property type="entry name" value="Dup_hybrid_motif"/>
</dbReference>
<feature type="compositionally biased region" description="Low complexity" evidence="2">
    <location>
        <begin position="39"/>
        <end position="70"/>
    </location>
</feature>
<dbReference type="CDD" id="cd12797">
    <property type="entry name" value="M23_peptidase"/>
    <property type="match status" value="1"/>
</dbReference>
<dbReference type="PANTHER" id="PTHR21666">
    <property type="entry name" value="PEPTIDASE-RELATED"/>
    <property type="match status" value="1"/>
</dbReference>
<name>A0ABT8RWT6_9BURK</name>
<dbReference type="InterPro" id="IPR050570">
    <property type="entry name" value="Cell_wall_metabolism_enzyme"/>
</dbReference>
<comment type="similarity">
    <text evidence="1">Belongs to the E.coli NlpD/Haemophilus LppB family.</text>
</comment>
<dbReference type="InterPro" id="IPR016047">
    <property type="entry name" value="M23ase_b-sheet_dom"/>
</dbReference>
<dbReference type="Gene3D" id="2.70.70.10">
    <property type="entry name" value="Glucose Permease (Domain IIA)"/>
    <property type="match status" value="1"/>
</dbReference>
<comment type="caution">
    <text evidence="5">The sequence shown here is derived from an EMBL/GenBank/DDBJ whole genome shotgun (WGS) entry which is preliminary data.</text>
</comment>
<reference evidence="5" key="1">
    <citation type="submission" date="2023-06" db="EMBL/GenBank/DDBJ databases">
        <authorList>
            <person name="Jiang Y."/>
            <person name="Liu Q."/>
        </authorList>
    </citation>
    <scope>NUCLEOTIDE SEQUENCE</scope>
    <source>
        <strain evidence="5">CGMCC 1.12090</strain>
    </source>
</reference>
<dbReference type="EMBL" id="JAUKVY010000001">
    <property type="protein sequence ID" value="MDO1531102.1"/>
    <property type="molecule type" value="Genomic_DNA"/>
</dbReference>
<feature type="domain" description="M23ase beta-sheet core" evidence="4">
    <location>
        <begin position="113"/>
        <end position="207"/>
    </location>
</feature>
<gene>
    <name evidence="5" type="ORF">Q2T77_02280</name>
</gene>
<protein>
    <submittedName>
        <fullName evidence="5">M23 family metallopeptidase</fullName>
        <ecNumber evidence="5">3.4.-.-</ecNumber>
    </submittedName>
</protein>
<evidence type="ECO:0000313" key="5">
    <source>
        <dbReference type="EMBL" id="MDO1531102.1"/>
    </source>
</evidence>